<feature type="signal peptide" evidence="1">
    <location>
        <begin position="1"/>
        <end position="19"/>
    </location>
</feature>
<name>A0ABY8QJW1_9RHOB</name>
<proteinExistence type="predicted"/>
<evidence type="ECO:0000256" key="1">
    <source>
        <dbReference type="SAM" id="SignalP"/>
    </source>
</evidence>
<dbReference type="EMBL" id="CP124616">
    <property type="protein sequence ID" value="WGW04905.1"/>
    <property type="molecule type" value="Genomic_DNA"/>
</dbReference>
<reference evidence="2 3" key="1">
    <citation type="submission" date="2023-05" db="EMBL/GenBank/DDBJ databases">
        <title>YMD87, complete Genome.</title>
        <authorList>
            <person name="Zhang J."/>
            <person name="Xu X."/>
        </authorList>
    </citation>
    <scope>NUCLEOTIDE SEQUENCE [LARGE SCALE GENOMIC DNA]</scope>
    <source>
        <strain evidence="2 3">YMD87</strain>
    </source>
</reference>
<accession>A0ABY8QJW1</accession>
<dbReference type="RefSeq" id="WP_282301543.1">
    <property type="nucleotide sequence ID" value="NZ_CP124616.1"/>
</dbReference>
<evidence type="ECO:0000313" key="3">
    <source>
        <dbReference type="Proteomes" id="UP001241605"/>
    </source>
</evidence>
<dbReference type="Proteomes" id="UP001241605">
    <property type="component" value="Chromosome"/>
</dbReference>
<keyword evidence="1" id="KW-0732">Signal</keyword>
<keyword evidence="3" id="KW-1185">Reference proteome</keyword>
<sequence>MRLFLLITAALVPAAPAMAYDCHDRVAAMFDGGPLDPFQRPPHSYANTVTGTDGVVQYVFDVWWQTPVRAISGMRGGALYTLMVGSDTWTGPSAKGPWTEMMNQLPEDHEAYQREVVRQQQTNLKGADCAGLVEIDGHTLDKVSFYTQTDPTGDMGSWFGASNTVYVDPETGQVARWDMTGFTNSFSQTVTLDNHVLIFTYDPSIRIEAPQ</sequence>
<protein>
    <submittedName>
        <fullName evidence="2">Uncharacterized protein</fullName>
    </submittedName>
</protein>
<evidence type="ECO:0000313" key="2">
    <source>
        <dbReference type="EMBL" id="WGW04905.1"/>
    </source>
</evidence>
<gene>
    <name evidence="2" type="ORF">QF118_04985</name>
</gene>
<organism evidence="2 3">
    <name type="scientific">Tropicibacter oceani</name>
    <dbReference type="NCBI Taxonomy" id="3058420"/>
    <lineage>
        <taxon>Bacteria</taxon>
        <taxon>Pseudomonadati</taxon>
        <taxon>Pseudomonadota</taxon>
        <taxon>Alphaproteobacteria</taxon>
        <taxon>Rhodobacterales</taxon>
        <taxon>Roseobacteraceae</taxon>
        <taxon>Tropicibacter</taxon>
    </lineage>
</organism>
<feature type="chain" id="PRO_5045229869" evidence="1">
    <location>
        <begin position="20"/>
        <end position="211"/>
    </location>
</feature>